<dbReference type="PATRIC" id="fig|1188261.3.peg.1234"/>
<sequence length="121" mass="14092">MFVIIYIMAGILILDQLINRRLIKRLHITEAELEKKYVNNPHKYGEKLLYSISFIVMFFAIYEFHQLRIFIFIGMAALFAFRTLMKWKHAEGNRSYILSSVTCGLFVVGAVVYAVSHVLIT</sequence>
<dbReference type="RefSeq" id="WP_022627561.1">
    <property type="nucleotide sequence ID" value="NZ_ATAE01000011.1"/>
</dbReference>
<keyword evidence="3" id="KW-1185">Reference proteome</keyword>
<dbReference type="EMBL" id="ATAE01000011">
    <property type="protein sequence ID" value="ERN53978.1"/>
    <property type="molecule type" value="Genomic_DNA"/>
</dbReference>
<dbReference type="Proteomes" id="UP000017170">
    <property type="component" value="Unassembled WGS sequence"/>
</dbReference>
<gene>
    <name evidence="2" type="ORF">A33I_09240</name>
</gene>
<protein>
    <recommendedName>
        <fullName evidence="4">DUF4181 domain-containing protein</fullName>
    </recommendedName>
</protein>
<feature type="transmembrane region" description="Helical" evidence="1">
    <location>
        <begin position="67"/>
        <end position="84"/>
    </location>
</feature>
<comment type="caution">
    <text evidence="2">The sequence shown here is derived from an EMBL/GenBank/DDBJ whole genome shotgun (WGS) entry which is preliminary data.</text>
</comment>
<dbReference type="Pfam" id="PF13789">
    <property type="entry name" value="DUF4181"/>
    <property type="match status" value="1"/>
</dbReference>
<dbReference type="AlphaFoldDB" id="U6SQU8"/>
<feature type="transmembrane region" description="Helical" evidence="1">
    <location>
        <begin position="6"/>
        <end position="23"/>
    </location>
</feature>
<evidence type="ECO:0000313" key="2">
    <source>
        <dbReference type="EMBL" id="ERN53978.1"/>
    </source>
</evidence>
<name>U6SQU8_9BACI</name>
<accession>U6SQU8</accession>
<keyword evidence="1" id="KW-1133">Transmembrane helix</keyword>
<evidence type="ECO:0000313" key="3">
    <source>
        <dbReference type="Proteomes" id="UP000017170"/>
    </source>
</evidence>
<proteinExistence type="predicted"/>
<evidence type="ECO:0000256" key="1">
    <source>
        <dbReference type="SAM" id="Phobius"/>
    </source>
</evidence>
<feature type="transmembrane region" description="Helical" evidence="1">
    <location>
        <begin position="96"/>
        <end position="120"/>
    </location>
</feature>
<evidence type="ECO:0008006" key="4">
    <source>
        <dbReference type="Google" id="ProtNLM"/>
    </source>
</evidence>
<keyword evidence="1" id="KW-0812">Transmembrane</keyword>
<dbReference type="InterPro" id="IPR025441">
    <property type="entry name" value="DUF4181"/>
</dbReference>
<keyword evidence="1" id="KW-0472">Membrane</keyword>
<reference evidence="2 3" key="1">
    <citation type="journal article" date="2013" name="Genome Announc.">
        <title>Genome Sequence of the Extreme Obligate Alkaliphile Bacillus marmarensis Strain DSM 21297.</title>
        <authorList>
            <person name="Wernick D.G."/>
            <person name="Choi K.Y."/>
            <person name="Tat C.A."/>
            <person name="Lafontaine Rivera J.G."/>
            <person name="Liao J.C."/>
        </authorList>
    </citation>
    <scope>NUCLEOTIDE SEQUENCE [LARGE SCALE GENOMIC DNA]</scope>
    <source>
        <strain evidence="2 3">DSM 21297</strain>
    </source>
</reference>
<feature type="transmembrane region" description="Helical" evidence="1">
    <location>
        <begin position="44"/>
        <end position="61"/>
    </location>
</feature>
<organism evidence="2 3">
    <name type="scientific">Alkalihalophilus marmarensis DSM 21297</name>
    <dbReference type="NCBI Taxonomy" id="1188261"/>
    <lineage>
        <taxon>Bacteria</taxon>
        <taxon>Bacillati</taxon>
        <taxon>Bacillota</taxon>
        <taxon>Bacilli</taxon>
        <taxon>Bacillales</taxon>
        <taxon>Bacillaceae</taxon>
        <taxon>Alkalihalophilus</taxon>
    </lineage>
</organism>